<evidence type="ECO:0000313" key="2">
    <source>
        <dbReference type="Proteomes" id="UP001523216"/>
    </source>
</evidence>
<gene>
    <name evidence="1" type="ORF">LXN57_24615</name>
</gene>
<protein>
    <submittedName>
        <fullName evidence="1">Uncharacterized protein</fullName>
    </submittedName>
</protein>
<organism evidence="1 2">
    <name type="scientific">Paractinoplanes hotanensis</name>
    <dbReference type="NCBI Taxonomy" id="2906497"/>
    <lineage>
        <taxon>Bacteria</taxon>
        <taxon>Bacillati</taxon>
        <taxon>Actinomycetota</taxon>
        <taxon>Actinomycetes</taxon>
        <taxon>Micromonosporales</taxon>
        <taxon>Micromonosporaceae</taxon>
        <taxon>Paractinoplanes</taxon>
    </lineage>
</organism>
<name>A0ABT0Y4K4_9ACTN</name>
<dbReference type="EMBL" id="JAMQOL010000034">
    <property type="protein sequence ID" value="MCM4080765.1"/>
    <property type="molecule type" value="Genomic_DNA"/>
</dbReference>
<proteinExistence type="predicted"/>
<evidence type="ECO:0000313" key="1">
    <source>
        <dbReference type="EMBL" id="MCM4080765.1"/>
    </source>
</evidence>
<accession>A0ABT0Y4K4</accession>
<dbReference type="Proteomes" id="UP001523216">
    <property type="component" value="Unassembled WGS sequence"/>
</dbReference>
<reference evidence="1 2" key="1">
    <citation type="submission" date="2022-06" db="EMBL/GenBank/DDBJ databases">
        <title>Actinoplanes abujensis sp. nov., isolated from Nigerian arid soil.</title>
        <authorList>
            <person name="Ding P."/>
        </authorList>
    </citation>
    <scope>NUCLEOTIDE SEQUENCE [LARGE SCALE GENOMIC DNA]</scope>
    <source>
        <strain evidence="2">TRM88002</strain>
    </source>
</reference>
<dbReference type="RefSeq" id="WP_251800538.1">
    <property type="nucleotide sequence ID" value="NZ_JAMQOL010000034.1"/>
</dbReference>
<comment type="caution">
    <text evidence="1">The sequence shown here is derived from an EMBL/GenBank/DDBJ whole genome shotgun (WGS) entry which is preliminary data.</text>
</comment>
<keyword evidence="2" id="KW-1185">Reference proteome</keyword>
<sequence>MAAGITAVELEELAPAAVGFRPTRVIVRPPHLVDVLTSSERFGCGSVR</sequence>